<accession>A0A4S4LC64</accession>
<reference evidence="2 3" key="1">
    <citation type="submission" date="2019-02" db="EMBL/GenBank/DDBJ databases">
        <title>Genome sequencing of the rare red list fungi Phellinidium pouzarii.</title>
        <authorList>
            <person name="Buettner E."/>
            <person name="Kellner H."/>
        </authorList>
    </citation>
    <scope>NUCLEOTIDE SEQUENCE [LARGE SCALE GENOMIC DNA]</scope>
    <source>
        <strain evidence="2 3">DSM 108285</strain>
    </source>
</reference>
<dbReference type="Proteomes" id="UP000308199">
    <property type="component" value="Unassembled WGS sequence"/>
</dbReference>
<dbReference type="Pfam" id="PF09820">
    <property type="entry name" value="AAA-ATPase_like"/>
    <property type="match status" value="1"/>
</dbReference>
<evidence type="ECO:0000313" key="3">
    <source>
        <dbReference type="Proteomes" id="UP000308199"/>
    </source>
</evidence>
<evidence type="ECO:0000313" key="2">
    <source>
        <dbReference type="EMBL" id="THH09249.1"/>
    </source>
</evidence>
<dbReference type="InterPro" id="IPR018631">
    <property type="entry name" value="AAA-ATPase-like_dom"/>
</dbReference>
<gene>
    <name evidence="2" type="ORF">EW145_g2153</name>
</gene>
<organism evidence="2 3">
    <name type="scientific">Phellinidium pouzarii</name>
    <dbReference type="NCBI Taxonomy" id="167371"/>
    <lineage>
        <taxon>Eukaryota</taxon>
        <taxon>Fungi</taxon>
        <taxon>Dikarya</taxon>
        <taxon>Basidiomycota</taxon>
        <taxon>Agaricomycotina</taxon>
        <taxon>Agaricomycetes</taxon>
        <taxon>Hymenochaetales</taxon>
        <taxon>Hymenochaetaceae</taxon>
        <taxon>Phellinidium</taxon>
    </lineage>
</organism>
<keyword evidence="3" id="KW-1185">Reference proteome</keyword>
<dbReference type="PANTHER" id="PTHR34825:SF1">
    <property type="entry name" value="AAA-ATPASE-LIKE DOMAIN-CONTAINING PROTEIN"/>
    <property type="match status" value="1"/>
</dbReference>
<sequence length="178" mass="20693">MDFSILRGASNKEEFEESFMIQLGAEVRRHKRLGHFKRVIDPDDLELINAITSHERHAKTKLETVYYKLSRILFESTDRKVLILVDEYDTPVSSAINQELYIYTERFLRRTFGTLLRKNRFVFGALLVGILKCMRTSFLSGIPSIKIYPLSPAQSLYGDTCLFTEEEVQALFNFVKVK</sequence>
<feature type="domain" description="AAA-ATPase-like" evidence="1">
    <location>
        <begin position="49"/>
        <end position="137"/>
    </location>
</feature>
<dbReference type="AlphaFoldDB" id="A0A4S4LC64"/>
<dbReference type="OrthoDB" id="2143434at2759"/>
<evidence type="ECO:0000259" key="1">
    <source>
        <dbReference type="Pfam" id="PF09820"/>
    </source>
</evidence>
<proteinExistence type="predicted"/>
<name>A0A4S4LC64_9AGAM</name>
<comment type="caution">
    <text evidence="2">The sequence shown here is derived from an EMBL/GenBank/DDBJ whole genome shotgun (WGS) entry which is preliminary data.</text>
</comment>
<dbReference type="EMBL" id="SGPK01000070">
    <property type="protein sequence ID" value="THH09249.1"/>
    <property type="molecule type" value="Genomic_DNA"/>
</dbReference>
<dbReference type="PANTHER" id="PTHR34825">
    <property type="entry name" value="CONSERVED PROTEIN, WITH A WEAK D-GALACTARATE DEHYDRATASE/ALTRONATE HYDROLASE DOMAIN"/>
    <property type="match status" value="1"/>
</dbReference>
<protein>
    <recommendedName>
        <fullName evidence="1">AAA-ATPase-like domain-containing protein</fullName>
    </recommendedName>
</protein>